<sequence length="221" mass="24633">MERQRLLESVATTLRALDPGHPVRVAVDGPDAAGKTTFADELAATLEGARPVLRLGADDFHQPPELRSRRGALSPEGYYLDAFDVVAIRDGVLRPLGPGGDRRYLRSTFDHRSGQPTEPAVAVAPPDAVVIVDGVLLLRPELRDAWELSIYLHVKPDETLRRAVVRDSDLFGGEQQVIERYTHRYLPAQALYRERDRPLDRADLVVDHTDPAQPLILADRR</sequence>
<dbReference type="RefSeq" id="WP_069108997.1">
    <property type="nucleotide sequence ID" value="NZ_FNUC01000004.1"/>
</dbReference>
<organism evidence="1 2">
    <name type="scientific">Jiangella alba</name>
    <dbReference type="NCBI Taxonomy" id="561176"/>
    <lineage>
        <taxon>Bacteria</taxon>
        <taxon>Bacillati</taxon>
        <taxon>Actinomycetota</taxon>
        <taxon>Actinomycetes</taxon>
        <taxon>Jiangellales</taxon>
        <taxon>Jiangellaceae</taxon>
        <taxon>Jiangella</taxon>
    </lineage>
</organism>
<dbReference type="STRING" id="561176.SAMN04488561_5213"/>
<name>A0A1H5PQQ5_9ACTN</name>
<dbReference type="InterPro" id="IPR027417">
    <property type="entry name" value="P-loop_NTPase"/>
</dbReference>
<keyword evidence="2" id="KW-1185">Reference proteome</keyword>
<dbReference type="Proteomes" id="UP000181980">
    <property type="component" value="Unassembled WGS sequence"/>
</dbReference>
<protein>
    <submittedName>
        <fullName evidence="1">Uridine kinase</fullName>
    </submittedName>
</protein>
<keyword evidence="1" id="KW-0808">Transferase</keyword>
<dbReference type="AlphaFoldDB" id="A0A1H5PQQ5"/>
<dbReference type="GO" id="GO:0016301">
    <property type="term" value="F:kinase activity"/>
    <property type="evidence" value="ECO:0007669"/>
    <property type="project" value="UniProtKB-KW"/>
</dbReference>
<dbReference type="Gene3D" id="3.40.50.300">
    <property type="entry name" value="P-loop containing nucleotide triphosphate hydrolases"/>
    <property type="match status" value="1"/>
</dbReference>
<dbReference type="EMBL" id="FNUC01000004">
    <property type="protein sequence ID" value="SEF16075.1"/>
    <property type="molecule type" value="Genomic_DNA"/>
</dbReference>
<dbReference type="PANTHER" id="PTHR10285">
    <property type="entry name" value="URIDINE KINASE"/>
    <property type="match status" value="1"/>
</dbReference>
<evidence type="ECO:0000313" key="2">
    <source>
        <dbReference type="Proteomes" id="UP000181980"/>
    </source>
</evidence>
<reference evidence="2" key="1">
    <citation type="submission" date="2016-10" db="EMBL/GenBank/DDBJ databases">
        <authorList>
            <person name="Varghese N."/>
            <person name="Submissions S."/>
        </authorList>
    </citation>
    <scope>NUCLEOTIDE SEQUENCE [LARGE SCALE GENOMIC DNA]</scope>
    <source>
        <strain evidence="2">DSM 45237</strain>
    </source>
</reference>
<keyword evidence="1" id="KW-0418">Kinase</keyword>
<dbReference type="SUPFAM" id="SSF52540">
    <property type="entry name" value="P-loop containing nucleoside triphosphate hydrolases"/>
    <property type="match status" value="1"/>
</dbReference>
<accession>A0A1H5PQQ5</accession>
<proteinExistence type="predicted"/>
<gene>
    <name evidence="1" type="ORF">SAMN04488561_5213</name>
</gene>
<dbReference type="OrthoDB" id="572586at2"/>
<evidence type="ECO:0000313" key="1">
    <source>
        <dbReference type="EMBL" id="SEF16075.1"/>
    </source>
</evidence>